<comment type="caution">
    <text evidence="2">The sequence shown here is derived from an EMBL/GenBank/DDBJ whole genome shotgun (WGS) entry which is preliminary data.</text>
</comment>
<feature type="chain" id="PRO_5008898324" evidence="1">
    <location>
        <begin position="25"/>
        <end position="252"/>
    </location>
</feature>
<dbReference type="Gene3D" id="3.40.50.2300">
    <property type="match status" value="2"/>
</dbReference>
<keyword evidence="3" id="KW-1185">Reference proteome</keyword>
<organism evidence="2 3">
    <name type="scientific">Ramazzottius varieornatus</name>
    <name type="common">Water bear</name>
    <name type="synonym">Tardigrade</name>
    <dbReference type="NCBI Taxonomy" id="947166"/>
    <lineage>
        <taxon>Eukaryota</taxon>
        <taxon>Metazoa</taxon>
        <taxon>Ecdysozoa</taxon>
        <taxon>Tardigrada</taxon>
        <taxon>Eutardigrada</taxon>
        <taxon>Parachela</taxon>
        <taxon>Hypsibioidea</taxon>
        <taxon>Ramazzottiidae</taxon>
        <taxon>Ramazzottius</taxon>
    </lineage>
</organism>
<dbReference type="EMBL" id="BDGG01000005">
    <property type="protein sequence ID" value="GAV00010.1"/>
    <property type="molecule type" value="Genomic_DNA"/>
</dbReference>
<dbReference type="Proteomes" id="UP000186922">
    <property type="component" value="Unassembled WGS sequence"/>
</dbReference>
<name>A0A1D1VED5_RAMVA</name>
<evidence type="ECO:0000256" key="1">
    <source>
        <dbReference type="SAM" id="SignalP"/>
    </source>
</evidence>
<dbReference type="OrthoDB" id="10554749at2759"/>
<dbReference type="SUPFAM" id="SSF53822">
    <property type="entry name" value="Periplasmic binding protein-like I"/>
    <property type="match status" value="1"/>
</dbReference>
<dbReference type="AlphaFoldDB" id="A0A1D1VED5"/>
<keyword evidence="1" id="KW-0732">Signal</keyword>
<accession>A0A1D1VED5</accession>
<sequence>MKFSCLRFVCWFWIVCSIEEVCCGSTRLNITVVTYGSPKRFLSISLPYTAPAYQLAVEDIRDSFSFHVQQIFIQTENITTCQDLDSYSYLVPQYYYRERSPDSLFVIALPGCDELDTLGDLSREWNTMILSSGNSFGLKGRHYVRFPTAVSFSVINFDVWANCIAAILTRFQWTSISIIYDRWGSNSFYTMVVDKLVKLFGPAEHPELGFKIQLLPVSTTDAPVTHSVRQEALQRARDSSRSEFSVEYPTRN</sequence>
<reference evidence="2 3" key="1">
    <citation type="journal article" date="2016" name="Nat. Commun.">
        <title>Extremotolerant tardigrade genome and improved radiotolerance of human cultured cells by tardigrade-unique protein.</title>
        <authorList>
            <person name="Hashimoto T."/>
            <person name="Horikawa D.D."/>
            <person name="Saito Y."/>
            <person name="Kuwahara H."/>
            <person name="Kozuka-Hata H."/>
            <person name="Shin-I T."/>
            <person name="Minakuchi Y."/>
            <person name="Ohishi K."/>
            <person name="Motoyama A."/>
            <person name="Aizu T."/>
            <person name="Enomoto A."/>
            <person name="Kondo K."/>
            <person name="Tanaka S."/>
            <person name="Hara Y."/>
            <person name="Koshikawa S."/>
            <person name="Sagara H."/>
            <person name="Miura T."/>
            <person name="Yokobori S."/>
            <person name="Miyagawa K."/>
            <person name="Suzuki Y."/>
            <person name="Kubo T."/>
            <person name="Oyama M."/>
            <person name="Kohara Y."/>
            <person name="Fujiyama A."/>
            <person name="Arakawa K."/>
            <person name="Katayama T."/>
            <person name="Toyoda A."/>
            <person name="Kunieda T."/>
        </authorList>
    </citation>
    <scope>NUCLEOTIDE SEQUENCE [LARGE SCALE GENOMIC DNA]</scope>
    <source>
        <strain evidence="2 3">YOKOZUNA-1</strain>
    </source>
</reference>
<gene>
    <name evidence="2" type="primary">RvY_10927-1</name>
    <name evidence="2" type="synonym">RvY_10927.1</name>
    <name evidence="2" type="ORF">RvY_10927</name>
</gene>
<feature type="signal peptide" evidence="1">
    <location>
        <begin position="1"/>
        <end position="24"/>
    </location>
</feature>
<evidence type="ECO:0000313" key="2">
    <source>
        <dbReference type="EMBL" id="GAV00010.1"/>
    </source>
</evidence>
<proteinExistence type="predicted"/>
<evidence type="ECO:0000313" key="3">
    <source>
        <dbReference type="Proteomes" id="UP000186922"/>
    </source>
</evidence>
<dbReference type="InterPro" id="IPR028082">
    <property type="entry name" value="Peripla_BP_I"/>
</dbReference>
<protein>
    <submittedName>
        <fullName evidence="2">Uncharacterized protein</fullName>
    </submittedName>
</protein>